<dbReference type="SMART" id="SM00471">
    <property type="entry name" value="HDc"/>
    <property type="match status" value="1"/>
</dbReference>
<feature type="transmembrane region" description="Helical" evidence="2">
    <location>
        <begin position="59"/>
        <end position="79"/>
    </location>
</feature>
<reference evidence="4 5" key="2">
    <citation type="submission" date="2018-03" db="EMBL/GenBank/DDBJ databases">
        <title>The ancient ancestry and fast evolution of plastids.</title>
        <authorList>
            <person name="Moore K.R."/>
            <person name="Magnabosco C."/>
            <person name="Momper L."/>
            <person name="Gold D.A."/>
            <person name="Bosak T."/>
            <person name="Fournier G.P."/>
        </authorList>
    </citation>
    <scope>NUCLEOTIDE SEQUENCE [LARGE SCALE GENOMIC DNA]</scope>
    <source>
        <strain evidence="4 5">CCAP 1448/3</strain>
    </source>
</reference>
<feature type="domain" description="HD/PDEase" evidence="3">
    <location>
        <begin position="580"/>
        <end position="741"/>
    </location>
</feature>
<accession>A0A2T1BYQ3</accession>
<feature type="transmembrane region" description="Helical" evidence="2">
    <location>
        <begin position="412"/>
        <end position="431"/>
    </location>
</feature>
<gene>
    <name evidence="4" type="ORF">C7B64_19870</name>
</gene>
<dbReference type="RefSeq" id="WP_106290628.1">
    <property type="nucleotide sequence ID" value="NZ_CAWNTC010000161.1"/>
</dbReference>
<reference evidence="4 5" key="1">
    <citation type="submission" date="2018-02" db="EMBL/GenBank/DDBJ databases">
        <authorList>
            <person name="Cohen D.B."/>
            <person name="Kent A.D."/>
        </authorList>
    </citation>
    <scope>NUCLEOTIDE SEQUENCE [LARGE SCALE GENOMIC DNA]</scope>
    <source>
        <strain evidence="4 5">CCAP 1448/3</strain>
    </source>
</reference>
<dbReference type="Proteomes" id="UP000238762">
    <property type="component" value="Unassembled WGS sequence"/>
</dbReference>
<dbReference type="InterPro" id="IPR003607">
    <property type="entry name" value="HD/PDEase_dom"/>
</dbReference>
<feature type="region of interest" description="Disordered" evidence="1">
    <location>
        <begin position="1"/>
        <end position="22"/>
    </location>
</feature>
<keyword evidence="5" id="KW-1185">Reference proteome</keyword>
<dbReference type="InterPro" id="IPR011624">
    <property type="entry name" value="Metal-dep_PHydrolase_7TM_extra"/>
</dbReference>
<keyword evidence="2" id="KW-0472">Membrane</keyword>
<evidence type="ECO:0000313" key="4">
    <source>
        <dbReference type="EMBL" id="PSB01132.1"/>
    </source>
</evidence>
<proteinExistence type="predicted"/>
<dbReference type="PANTHER" id="PTHR36442">
    <property type="entry name" value="CYCLIC-DI-AMP PHOSPHODIESTERASE PGPH"/>
    <property type="match status" value="1"/>
</dbReference>
<name>A0A2T1BYQ3_9CYAN</name>
<dbReference type="Pfam" id="PF07697">
    <property type="entry name" value="7TMR-HDED"/>
    <property type="match status" value="1"/>
</dbReference>
<dbReference type="CDD" id="cd00077">
    <property type="entry name" value="HDc"/>
    <property type="match status" value="1"/>
</dbReference>
<dbReference type="Gene3D" id="1.10.3210.10">
    <property type="entry name" value="Hypothetical protein af1432"/>
    <property type="match status" value="1"/>
</dbReference>
<dbReference type="EMBL" id="PVWJ01000128">
    <property type="protein sequence ID" value="PSB01132.1"/>
    <property type="molecule type" value="Genomic_DNA"/>
</dbReference>
<feature type="transmembrane region" description="Helical" evidence="2">
    <location>
        <begin position="372"/>
        <end position="392"/>
    </location>
</feature>
<sequence>MPKRDRIHKEVRSGTTRSVDGVDTQHSLPKWWQTLPKKLVHPGGNCQQCPSKSHSSRNLWSICLIAIISLTSAAGYPFYNQPLLKEGAIATETIRAPRSENVPDLVATAAQRQARRRGLIPVLVVDQLLSAEMTQNLEELVDKINNVRAIADKFPFTSTANLSTTTQIYLRQAPVESWQEILRISNNSFSEISPNQATRKAITELSGYNRSHTPQEATSLVKLIENRRSSYQQAIDQISSPIRLAVLDLSESDWQVTKTAMFQINQRILAQGIAPGLAPATLQTAVSLHLSPVLSATAREITTELLLNTLKPNLVTDPVATQQQVEQALNEISPVTININKGDKIVSAGEVITQSDFVLLEYFGLSRRSVNWWGLVGFTAVISGAVAIFILVERQIHQSDRGKFLRRRDYGLILLLSLTTPLLSQVGVYYTNLPALGWLIGSFYHPFLATVVVSLLTGLIVGTLKVGWDYLLASAVAGILAAHWAGKMRSREELAFLGAAVVLTQGGIYFLLNLLVSGGGASISYLFLDALRCSAPALGWSIFALGISPYLEHLFDLITPIRLVELANPNRPLLKRLAGETPGTFQHTMFVANLAEAAAREIGLNVELVRTGTLYHDIGKMHDPMGFIENQMGGVNKHDLIDNPWESAQIIKKHVTEGLVMARRYRLPKAIQAFIPEHQGTIRIAYFHHQAQQLATENPSIVVSEADFRYAGPIPQSRETGIVMLADACEAALRSLKEVSPDTALITIKKILHARWQEGQLADSGLTKDQLSQIAHTFLEVWRQTNHQRIVYPPAPK</sequence>
<dbReference type="InterPro" id="IPR006675">
    <property type="entry name" value="HDIG_dom"/>
</dbReference>
<dbReference type="Pfam" id="PF07698">
    <property type="entry name" value="7TM-7TMR_HD"/>
    <property type="match status" value="1"/>
</dbReference>
<dbReference type="AlphaFoldDB" id="A0A2T1BYQ3"/>
<dbReference type="InterPro" id="IPR006674">
    <property type="entry name" value="HD_domain"/>
</dbReference>
<dbReference type="InterPro" id="IPR052722">
    <property type="entry name" value="PgpH_phosphodiesterase"/>
</dbReference>
<feature type="transmembrane region" description="Helical" evidence="2">
    <location>
        <begin position="443"/>
        <end position="461"/>
    </location>
</feature>
<protein>
    <recommendedName>
        <fullName evidence="3">HD/PDEase domain-containing protein</fullName>
    </recommendedName>
</protein>
<keyword evidence="2" id="KW-1133">Transmembrane helix</keyword>
<dbReference type="SUPFAM" id="SSF109604">
    <property type="entry name" value="HD-domain/PDEase-like"/>
    <property type="match status" value="1"/>
</dbReference>
<evidence type="ECO:0000256" key="1">
    <source>
        <dbReference type="SAM" id="MobiDB-lite"/>
    </source>
</evidence>
<dbReference type="InterPro" id="IPR011621">
    <property type="entry name" value="Metal-dep_PHydrolase_7TM_intra"/>
</dbReference>
<dbReference type="PANTHER" id="PTHR36442:SF1">
    <property type="entry name" value="CYCLIC-DI-AMP PHOSPHODIESTERASE PGPH"/>
    <property type="match status" value="1"/>
</dbReference>
<organism evidence="4 5">
    <name type="scientific">Merismopedia glauca CCAP 1448/3</name>
    <dbReference type="NCBI Taxonomy" id="1296344"/>
    <lineage>
        <taxon>Bacteria</taxon>
        <taxon>Bacillati</taxon>
        <taxon>Cyanobacteriota</taxon>
        <taxon>Cyanophyceae</taxon>
        <taxon>Synechococcales</taxon>
        <taxon>Merismopediaceae</taxon>
        <taxon>Merismopedia</taxon>
    </lineage>
</organism>
<keyword evidence="2" id="KW-0812">Transmembrane</keyword>
<dbReference type="OrthoDB" id="9806952at2"/>
<dbReference type="NCBIfam" id="TIGR00277">
    <property type="entry name" value="HDIG"/>
    <property type="match status" value="1"/>
</dbReference>
<evidence type="ECO:0000259" key="3">
    <source>
        <dbReference type="SMART" id="SM00471"/>
    </source>
</evidence>
<evidence type="ECO:0000313" key="5">
    <source>
        <dbReference type="Proteomes" id="UP000238762"/>
    </source>
</evidence>
<evidence type="ECO:0000256" key="2">
    <source>
        <dbReference type="SAM" id="Phobius"/>
    </source>
</evidence>
<comment type="caution">
    <text evidence="4">The sequence shown here is derived from an EMBL/GenBank/DDBJ whole genome shotgun (WGS) entry which is preliminary data.</text>
</comment>
<dbReference type="Pfam" id="PF01966">
    <property type="entry name" value="HD"/>
    <property type="match status" value="1"/>
</dbReference>